<proteinExistence type="predicted"/>
<evidence type="ECO:0000313" key="2">
    <source>
        <dbReference type="Proteomes" id="UP001281147"/>
    </source>
</evidence>
<keyword evidence="2" id="KW-1185">Reference proteome</keyword>
<accession>A0ACC3MWS6</accession>
<name>A0ACC3MWS6_9PEZI</name>
<evidence type="ECO:0000313" key="1">
    <source>
        <dbReference type="EMBL" id="KAK3705248.1"/>
    </source>
</evidence>
<sequence length="546" mass="60599">MDKDDASPIAALYLVVFDQKVGYTTSWKCMLPDVSLDGVEYKCLPSGLHSVKQDLVYFVHGAYAGVSAFVQAESDEQHRNASFVAVGALVPLSFGRLGKAWLYAAELRQLAKDVVGSDEDKRGLELYWKGNRQDEAAQKEPASPSMVRRTSIPPEVSRKRKRARSDASDAFPSGHAIPSDHPALSVPDLLDTFGPLVLPLYRAALLRRRILVIGTPPVQRSCNFVYMLSILSSIPQSLTDVVQPESDASLRTQALFNVGIHDIPFLSEQKRKARWLACTTDDILGEKHQLYDVLVSLPPPTEPHRQRRWPTIRTSDGTDIKATQRDLRRYRFLRAELDRLRSSQHRYRDNSANNPGDEEDTAQLLHAPTIDLLHEVKRSENGASQVVEPVSWSAMAYNSFMWWASAGEMDAWESEEAKGDRQLLEDLPEMEALLPRISGNHSDDDPAQDDTREASATATIVTAYFHRLTTQIIQPLADAVEDADDDTEEGLAEAAVSISSDDMNAMGLDAWSLADKAFAKDAMDLYFGREAVVADGGTRVCGVRIC</sequence>
<protein>
    <submittedName>
        <fullName evidence="1">Uncharacterized protein</fullName>
    </submittedName>
</protein>
<dbReference type="EMBL" id="JAUTXU010000131">
    <property type="protein sequence ID" value="KAK3705248.1"/>
    <property type="molecule type" value="Genomic_DNA"/>
</dbReference>
<comment type="caution">
    <text evidence="1">The sequence shown here is derived from an EMBL/GenBank/DDBJ whole genome shotgun (WGS) entry which is preliminary data.</text>
</comment>
<reference evidence="1" key="1">
    <citation type="submission" date="2023-07" db="EMBL/GenBank/DDBJ databases">
        <title>Black Yeasts Isolated from many extreme environments.</title>
        <authorList>
            <person name="Coleine C."/>
            <person name="Stajich J.E."/>
            <person name="Selbmann L."/>
        </authorList>
    </citation>
    <scope>NUCLEOTIDE SEQUENCE</scope>
    <source>
        <strain evidence="1">CCFEE 5714</strain>
    </source>
</reference>
<organism evidence="1 2">
    <name type="scientific">Vermiconidia calcicola</name>
    <dbReference type="NCBI Taxonomy" id="1690605"/>
    <lineage>
        <taxon>Eukaryota</taxon>
        <taxon>Fungi</taxon>
        <taxon>Dikarya</taxon>
        <taxon>Ascomycota</taxon>
        <taxon>Pezizomycotina</taxon>
        <taxon>Dothideomycetes</taxon>
        <taxon>Dothideomycetidae</taxon>
        <taxon>Mycosphaerellales</taxon>
        <taxon>Extremaceae</taxon>
        <taxon>Vermiconidia</taxon>
    </lineage>
</organism>
<gene>
    <name evidence="1" type="ORF">LTR37_013409</name>
</gene>
<dbReference type="Proteomes" id="UP001281147">
    <property type="component" value="Unassembled WGS sequence"/>
</dbReference>